<feature type="modified residue" description="Glycine radical" evidence="15 16">
    <location>
        <position position="720"/>
    </location>
</feature>
<evidence type="ECO:0000256" key="14">
    <source>
        <dbReference type="PIRSR" id="PIRSR000379-1"/>
    </source>
</evidence>
<comment type="subunit">
    <text evidence="17">Homodimer.</text>
</comment>
<protein>
    <recommendedName>
        <fullName evidence="5 17">Formate acetyltransferase</fullName>
        <ecNumber evidence="4 17">2.3.1.54</ecNumber>
    </recommendedName>
    <alternativeName>
        <fullName evidence="12 17">Pyruvate formate-lyase</fullName>
    </alternativeName>
</protein>
<dbReference type="EMBL" id="QRYQ01000006">
    <property type="protein sequence ID" value="RGU92318.1"/>
    <property type="molecule type" value="Genomic_DNA"/>
</dbReference>
<keyword evidence="10 17" id="KW-0119">Carbohydrate metabolism</keyword>
<evidence type="ECO:0000256" key="3">
    <source>
        <dbReference type="ARBA" id="ARBA00008375"/>
    </source>
</evidence>
<evidence type="ECO:0000256" key="2">
    <source>
        <dbReference type="ARBA" id="ARBA00004809"/>
    </source>
</evidence>
<name>A0A395WBS1_9FIRM</name>
<evidence type="ECO:0000313" key="20">
    <source>
        <dbReference type="EMBL" id="RGU92318.1"/>
    </source>
</evidence>
<evidence type="ECO:0000259" key="18">
    <source>
        <dbReference type="PROSITE" id="PS51149"/>
    </source>
</evidence>
<dbReference type="AlphaFoldDB" id="A0A395WBS1"/>
<dbReference type="GO" id="GO:0006006">
    <property type="term" value="P:glucose metabolic process"/>
    <property type="evidence" value="ECO:0007669"/>
    <property type="project" value="UniProtKB-UniRule"/>
</dbReference>
<evidence type="ECO:0000256" key="6">
    <source>
        <dbReference type="ARBA" id="ARBA00022490"/>
    </source>
</evidence>
<comment type="similarity">
    <text evidence="3 17">Belongs to the glycyl radical enzyme (GRE) family. PFL subfamily.</text>
</comment>
<dbReference type="InterPro" id="IPR005949">
    <property type="entry name" value="Form_AcTrfase"/>
</dbReference>
<dbReference type="InterPro" id="IPR001150">
    <property type="entry name" value="Gly_radical"/>
</dbReference>
<evidence type="ECO:0000256" key="5">
    <source>
        <dbReference type="ARBA" id="ARBA00013897"/>
    </source>
</evidence>
<feature type="active site" description="Cysteine radical intermediate" evidence="14">
    <location>
        <position position="408"/>
    </location>
</feature>
<dbReference type="GO" id="GO:0005829">
    <property type="term" value="C:cytosol"/>
    <property type="evidence" value="ECO:0007669"/>
    <property type="project" value="TreeGrafter"/>
</dbReference>
<dbReference type="PROSITE" id="PS51554">
    <property type="entry name" value="PFL"/>
    <property type="match status" value="1"/>
</dbReference>
<dbReference type="PROSITE" id="PS00850">
    <property type="entry name" value="GLY_RADICAL_1"/>
    <property type="match status" value="1"/>
</dbReference>
<evidence type="ECO:0000256" key="10">
    <source>
        <dbReference type="ARBA" id="ARBA00023277"/>
    </source>
</evidence>
<comment type="subcellular location">
    <subcellularLocation>
        <location evidence="1 17">Cytoplasm</location>
    </subcellularLocation>
</comment>
<dbReference type="CDD" id="cd01678">
    <property type="entry name" value="PFL1"/>
    <property type="match status" value="1"/>
</dbReference>
<comment type="catalytic activity">
    <reaction evidence="13 17">
        <text>formate + acetyl-CoA = pyruvate + CoA</text>
        <dbReference type="Rhea" id="RHEA:11844"/>
        <dbReference type="ChEBI" id="CHEBI:15361"/>
        <dbReference type="ChEBI" id="CHEBI:15740"/>
        <dbReference type="ChEBI" id="CHEBI:57287"/>
        <dbReference type="ChEBI" id="CHEBI:57288"/>
        <dbReference type="EC" id="2.3.1.54"/>
    </reaction>
</comment>
<evidence type="ECO:0000256" key="8">
    <source>
        <dbReference type="ARBA" id="ARBA00022679"/>
    </source>
</evidence>
<evidence type="ECO:0000256" key="15">
    <source>
        <dbReference type="PIRSR" id="PIRSR000379-2"/>
    </source>
</evidence>
<evidence type="ECO:0000313" key="21">
    <source>
        <dbReference type="Proteomes" id="UP000265489"/>
    </source>
</evidence>
<evidence type="ECO:0000256" key="1">
    <source>
        <dbReference type="ARBA" id="ARBA00004496"/>
    </source>
</evidence>
<dbReference type="InterPro" id="IPR019777">
    <property type="entry name" value="Form_AcTrfase_GR_CS"/>
</dbReference>
<keyword evidence="8 17" id="KW-0808">Transferase</keyword>
<evidence type="ECO:0000256" key="13">
    <source>
        <dbReference type="ARBA" id="ARBA00049029"/>
    </source>
</evidence>
<evidence type="ECO:0000256" key="11">
    <source>
        <dbReference type="ARBA" id="ARBA00023315"/>
    </source>
</evidence>
<dbReference type="Pfam" id="PF02901">
    <property type="entry name" value="PFL-like"/>
    <property type="match status" value="1"/>
</dbReference>
<dbReference type="RefSeq" id="WP_118324966.1">
    <property type="nucleotide sequence ID" value="NZ_QRYH01000007.1"/>
</dbReference>
<comment type="caution">
    <text evidence="20">The sequence shown here is derived from an EMBL/GenBank/DDBJ whole genome shotgun (WGS) entry which is preliminary data.</text>
</comment>
<dbReference type="InterPro" id="IPR050244">
    <property type="entry name" value="Auton_GlycylRad_Cofactor"/>
</dbReference>
<dbReference type="EC" id="2.3.1.54" evidence="4 17"/>
<accession>A0A395WBS1</accession>
<evidence type="ECO:0000256" key="4">
    <source>
        <dbReference type="ARBA" id="ARBA00013214"/>
    </source>
</evidence>
<dbReference type="InterPro" id="IPR004184">
    <property type="entry name" value="PFL_dom"/>
</dbReference>
<feature type="active site" description="S-acetylcysteine intermediate" evidence="14">
    <location>
        <position position="407"/>
    </location>
</feature>
<comment type="pathway">
    <text evidence="2 17">Fermentation; pyruvate fermentation; formate from pyruvate: step 1/1.</text>
</comment>
<sequence>MKEQWQGFKGSKWQDEVDVRDFIQNNYKPYDGDESFLEGPTESTNTLWEKLQKLQKEERAKGGVLDMETEVVSSLTAYGPGYLDKDLEKVVGLQTDKPLKRAFMPYGGIRMSEEACETYGYKPSEKLHEIFTKYHKTHNDAVFSAYTPEMRLARRNKIVTGLPDTYGRGRIVGDYRRVALYGIDYLIEQKQKDFAYCGDGTMSDDVIRQREELAEQIKALKEMKVMAASYGYDISQPAKNSLEAVQWLYFGYLAAIKTQNGAAMSVGRISTFLDIYFERDLENGVFTESEIQEIVDHVTMKFRMVKFARIPSYNQLFSGDPVWATLDIGGLGMDGRSMVTKTCFRFLHTLENMGPSPEPNLTVLYSSNLPEPFKKYASKVSIDTSSVQYENDDVMRPVWGDDYAVCCCVSATQTGKEMQFFGARANLAKCLLYAINGGIDEKTKVQVGPEYKPITSEYLDYDEVMHKYDIMMDWLSGLYVNILNLIQYMHDKYYYEASQMALIDTNVRRTFATGIAGFSHVVDSLSAIKYAKVKTIRDEDGLVVDYEIEGDFPRYGNDDDRADEIAVWLLKTFMRKIEKHHTYRDSEPTTSILTITSNVVYGKATGALPDGRKAGEPLSPGANPAYGAEQNGLLASLNSVAKLPYEYALDGISNTQTINPDALGHSEEERVNNLVNVLDGYFDQGAHHLNVNVFGVEKLKDAMEHPEKEEYANFTIRVSGYAVKFIDLTREQQLDVISRTCHKSL</sequence>
<dbReference type="NCBIfam" id="TIGR01255">
    <property type="entry name" value="pyr_form_ly_1"/>
    <property type="match status" value="1"/>
</dbReference>
<dbReference type="PROSITE" id="PS51149">
    <property type="entry name" value="GLY_RADICAL_2"/>
    <property type="match status" value="1"/>
</dbReference>
<feature type="domain" description="PFL" evidence="19">
    <location>
        <begin position="1"/>
        <end position="613"/>
    </location>
</feature>
<keyword evidence="6 17" id="KW-0963">Cytoplasm</keyword>
<dbReference type="UniPathway" id="UPA00920">
    <property type="reaction ID" value="UER00891"/>
</dbReference>
<proteinExistence type="inferred from homology"/>
<evidence type="ECO:0000256" key="17">
    <source>
        <dbReference type="RuleBase" id="RU368075"/>
    </source>
</evidence>
<evidence type="ECO:0000256" key="9">
    <source>
        <dbReference type="ARBA" id="ARBA00022818"/>
    </source>
</evidence>
<keyword evidence="11 17" id="KW-0012">Acyltransferase</keyword>
<evidence type="ECO:0000256" key="16">
    <source>
        <dbReference type="PROSITE-ProRule" id="PRU00493"/>
    </source>
</evidence>
<dbReference type="GO" id="GO:0008861">
    <property type="term" value="F:formate C-acetyltransferase activity"/>
    <property type="evidence" value="ECO:0007669"/>
    <property type="project" value="UniProtKB-UniRule"/>
</dbReference>
<dbReference type="PIRSF" id="PIRSF000379">
    <property type="entry name" value="For_Ac_trans_1"/>
    <property type="match status" value="1"/>
</dbReference>
<dbReference type="Pfam" id="PF01228">
    <property type="entry name" value="Gly_radical"/>
    <property type="match status" value="1"/>
</dbReference>
<reference evidence="20 21" key="1">
    <citation type="submission" date="2018-08" db="EMBL/GenBank/DDBJ databases">
        <title>A genome reference for cultivated species of the human gut microbiota.</title>
        <authorList>
            <person name="Zou Y."/>
            <person name="Xue W."/>
            <person name="Luo G."/>
        </authorList>
    </citation>
    <scope>NUCLEOTIDE SEQUENCE [LARGE SCALE GENOMIC DNA]</scope>
    <source>
        <strain evidence="20 21">AF15-20</strain>
    </source>
</reference>
<dbReference type="Gene3D" id="3.20.70.20">
    <property type="match status" value="1"/>
</dbReference>
<dbReference type="SUPFAM" id="SSF51998">
    <property type="entry name" value="PFL-like glycyl radical enzymes"/>
    <property type="match status" value="1"/>
</dbReference>
<dbReference type="Proteomes" id="UP000265489">
    <property type="component" value="Unassembled WGS sequence"/>
</dbReference>
<dbReference type="PANTHER" id="PTHR30191">
    <property type="entry name" value="FORMATE ACETYLTRANSFERASE"/>
    <property type="match status" value="1"/>
</dbReference>
<dbReference type="PANTHER" id="PTHR30191:SF0">
    <property type="entry name" value="FORMATE ACETYLTRANSFERASE 1"/>
    <property type="match status" value="1"/>
</dbReference>
<evidence type="ECO:0000256" key="12">
    <source>
        <dbReference type="ARBA" id="ARBA00031063"/>
    </source>
</evidence>
<feature type="domain" description="Glycine radical" evidence="18">
    <location>
        <begin position="620"/>
        <end position="745"/>
    </location>
</feature>
<keyword evidence="7 17" id="KW-0313">Glucose metabolism</keyword>
<gene>
    <name evidence="20" type="primary">pflB</name>
    <name evidence="20" type="ORF">DWW32_04890</name>
</gene>
<evidence type="ECO:0000256" key="7">
    <source>
        <dbReference type="ARBA" id="ARBA00022526"/>
    </source>
</evidence>
<keyword evidence="9 15" id="KW-0556">Organic radical</keyword>
<evidence type="ECO:0000259" key="19">
    <source>
        <dbReference type="PROSITE" id="PS51554"/>
    </source>
</evidence>
<organism evidence="20 21">
    <name type="scientific">Holdemanella biformis</name>
    <dbReference type="NCBI Taxonomy" id="1735"/>
    <lineage>
        <taxon>Bacteria</taxon>
        <taxon>Bacillati</taxon>
        <taxon>Bacillota</taxon>
        <taxon>Erysipelotrichia</taxon>
        <taxon>Erysipelotrichales</taxon>
        <taxon>Erysipelotrichaceae</taxon>
        <taxon>Holdemanella</taxon>
    </lineage>
</organism>
<dbReference type="GeneID" id="66579393"/>